<proteinExistence type="inferred from homology"/>
<evidence type="ECO:0000256" key="6">
    <source>
        <dbReference type="ARBA" id="ARBA00023242"/>
    </source>
</evidence>
<dbReference type="GO" id="GO:0003677">
    <property type="term" value="F:DNA binding"/>
    <property type="evidence" value="ECO:0007669"/>
    <property type="project" value="UniProtKB-KW"/>
</dbReference>
<evidence type="ECO:0000256" key="4">
    <source>
        <dbReference type="ARBA" id="ARBA00023125"/>
    </source>
</evidence>
<dbReference type="Proteomes" id="UP000011081">
    <property type="component" value="Unassembled WGS sequence"/>
</dbReference>
<dbReference type="RefSeq" id="XP_008075514.1">
    <property type="nucleotide sequence ID" value="XM_008077323.1"/>
</dbReference>
<dbReference type="GO" id="GO:0006367">
    <property type="term" value="P:transcription initiation at RNA polymerase II promoter"/>
    <property type="evidence" value="ECO:0007669"/>
    <property type="project" value="InterPro"/>
</dbReference>
<comment type="function">
    <text evidence="7">TFIIF is a general transcription initiation factor that binds to RNA polymerase II and helps to recruit it to the initiation complex in collaboration with TFIIB. It promotes transcription elongation.</text>
</comment>
<dbReference type="GO" id="GO:0001096">
    <property type="term" value="F:TFIIF-class transcription factor complex binding"/>
    <property type="evidence" value="ECO:0007669"/>
    <property type="project" value="TreeGrafter"/>
</dbReference>
<dbReference type="STRING" id="948595.L2GQS1"/>
<dbReference type="SUPFAM" id="SSF50916">
    <property type="entry name" value="Rap30/74 interaction domains"/>
    <property type="match status" value="1"/>
</dbReference>
<evidence type="ECO:0000256" key="2">
    <source>
        <dbReference type="ARBA" id="ARBA00005249"/>
    </source>
</evidence>
<comment type="subcellular location">
    <subcellularLocation>
        <location evidence="1 7">Nucleus</location>
    </subcellularLocation>
</comment>
<name>L2GQS1_VAVCU</name>
<evidence type="ECO:0000256" key="5">
    <source>
        <dbReference type="ARBA" id="ARBA00023163"/>
    </source>
</evidence>
<protein>
    <recommendedName>
        <fullName evidence="7">Transcription initiation factor IIF subunit alpha</fullName>
    </recommendedName>
</protein>
<dbReference type="AlphaFoldDB" id="L2GQS1"/>
<keyword evidence="3 7" id="KW-0805">Transcription regulation</keyword>
<evidence type="ECO:0000313" key="9">
    <source>
        <dbReference type="Proteomes" id="UP000011081"/>
    </source>
</evidence>
<keyword evidence="4 7" id="KW-0238">DNA-binding</keyword>
<accession>L2GQS1</accession>
<comment type="similarity">
    <text evidence="2 7">Belongs to the TFIIF alpha subunit family.</text>
</comment>
<dbReference type="InParanoid" id="L2GQS1"/>
<dbReference type="PANTHER" id="PTHR13011">
    <property type="entry name" value="TFIIF-ALPHA"/>
    <property type="match status" value="1"/>
</dbReference>
<dbReference type="VEuPathDB" id="MicrosporidiaDB:VCUG_02507"/>
<keyword evidence="9" id="KW-1185">Reference proteome</keyword>
<dbReference type="GO" id="GO:0005674">
    <property type="term" value="C:transcription factor TFIIF complex"/>
    <property type="evidence" value="ECO:0007669"/>
    <property type="project" value="TreeGrafter"/>
</dbReference>
<evidence type="ECO:0000313" key="8">
    <source>
        <dbReference type="EMBL" id="ELA45996.1"/>
    </source>
</evidence>
<dbReference type="EMBL" id="GL877473">
    <property type="protein sequence ID" value="ELA45996.1"/>
    <property type="molecule type" value="Genomic_DNA"/>
</dbReference>
<dbReference type="GO" id="GO:0016251">
    <property type="term" value="F:RNA polymerase II general transcription initiation factor activity"/>
    <property type="evidence" value="ECO:0007669"/>
    <property type="project" value="TreeGrafter"/>
</dbReference>
<gene>
    <name evidence="8" type="ORF">VCUG_02507</name>
</gene>
<dbReference type="InterPro" id="IPR011039">
    <property type="entry name" value="TFIIF_interaction"/>
</dbReference>
<dbReference type="GeneID" id="19880368"/>
<sequence>MAEVRRERVQSPPMVCNSIQCHTVCLFLNALHRHTPMIQYKLVLTKSDSASRSLLLVPVDLKKLNEPLHLKREEKAEQPETESYRNIKKKSEAVEYVDEEYKRLSEEESQPLVLEDAEGRGFKGRLQSVKNTQNNYFVFINTGKAFKVIPVSKWYRFTQKINYDTLTLEEAESKIGKDDDRWMMHKKKEEEVEEIDYDEVFDDDDGEEAHVADYEEKKQLSTSGKELKKFMRSLEESEEQNEKGPKEEKKEMMKLSEGDLVQMIMNDEMSIKELLSRIKVKFKIDEYTKKLVQRFIKERCEYKKEVIDGEKVYKLKLK</sequence>
<keyword evidence="6 7" id="KW-0539">Nucleus</keyword>
<reference evidence="9" key="1">
    <citation type="submission" date="2011-03" db="EMBL/GenBank/DDBJ databases">
        <title>The genome sequence of Vavraia culicis strain floridensis.</title>
        <authorList>
            <consortium name="The Broad Institute Genome Sequencing Platform"/>
            <person name="Cuomo C."/>
            <person name="Becnel J."/>
            <person name="Sanscrainte N."/>
            <person name="Young S.K."/>
            <person name="Zeng Q."/>
            <person name="Gargeya S."/>
            <person name="Fitzgerald M."/>
            <person name="Haas B."/>
            <person name="Abouelleil A."/>
            <person name="Alvarado L."/>
            <person name="Arachchi H.M."/>
            <person name="Berlin A."/>
            <person name="Chapman S.B."/>
            <person name="Gearin G."/>
            <person name="Goldberg J."/>
            <person name="Griggs A."/>
            <person name="Gujja S."/>
            <person name="Hansen M."/>
            <person name="Heiman D."/>
            <person name="Howarth C."/>
            <person name="Larimer J."/>
            <person name="Lui A."/>
            <person name="MacDonald P.J.P."/>
            <person name="McCowen C."/>
            <person name="Montmayeur A."/>
            <person name="Murphy C."/>
            <person name="Neiman D."/>
            <person name="Pearson M."/>
            <person name="Priest M."/>
            <person name="Roberts A."/>
            <person name="Saif S."/>
            <person name="Shea T."/>
            <person name="Sisk P."/>
            <person name="Stolte C."/>
            <person name="Sykes S."/>
            <person name="Wortman J."/>
            <person name="Nusbaum C."/>
            <person name="Birren B."/>
        </authorList>
    </citation>
    <scope>NUCLEOTIDE SEQUENCE [LARGE SCALE GENOMIC DNA]</scope>
    <source>
        <strain evidence="9">floridensis</strain>
    </source>
</reference>
<evidence type="ECO:0000256" key="7">
    <source>
        <dbReference type="RuleBase" id="RU366044"/>
    </source>
</evidence>
<evidence type="ECO:0000256" key="1">
    <source>
        <dbReference type="ARBA" id="ARBA00004123"/>
    </source>
</evidence>
<organism evidence="8 9">
    <name type="scientific">Vavraia culicis (isolate floridensis)</name>
    <name type="common">Microsporidian parasite</name>
    <dbReference type="NCBI Taxonomy" id="948595"/>
    <lineage>
        <taxon>Eukaryota</taxon>
        <taxon>Fungi</taxon>
        <taxon>Fungi incertae sedis</taxon>
        <taxon>Microsporidia</taxon>
        <taxon>Pleistophoridae</taxon>
        <taxon>Vavraia</taxon>
    </lineage>
</organism>
<dbReference type="OMA" id="RFIKERC"/>
<evidence type="ECO:0000256" key="3">
    <source>
        <dbReference type="ARBA" id="ARBA00023015"/>
    </source>
</evidence>
<dbReference type="GO" id="GO:0032968">
    <property type="term" value="P:positive regulation of transcription elongation by RNA polymerase II"/>
    <property type="evidence" value="ECO:0007669"/>
    <property type="project" value="InterPro"/>
</dbReference>
<dbReference type="HOGENOM" id="CLU_091940_0_0_1"/>
<dbReference type="OrthoDB" id="76676at2759"/>
<keyword evidence="5 7" id="KW-0804">Transcription</keyword>
<dbReference type="InterPro" id="IPR008851">
    <property type="entry name" value="TFIIF-alpha"/>
</dbReference>
<dbReference type="Pfam" id="PF05793">
    <property type="entry name" value="TFIIF_alpha"/>
    <property type="match status" value="1"/>
</dbReference>
<dbReference type="PANTHER" id="PTHR13011:SF0">
    <property type="entry name" value="GENERAL TRANSCRIPTION FACTOR IIF SUBUNIT 1"/>
    <property type="match status" value="1"/>
</dbReference>